<dbReference type="EMBL" id="CP120682">
    <property type="protein sequence ID" value="WKN34298.1"/>
    <property type="molecule type" value="Genomic_DNA"/>
</dbReference>
<dbReference type="GO" id="GO:0008168">
    <property type="term" value="F:methyltransferase activity"/>
    <property type="evidence" value="ECO:0007669"/>
    <property type="project" value="UniProtKB-KW"/>
</dbReference>
<evidence type="ECO:0000259" key="1">
    <source>
        <dbReference type="Pfam" id="PF08242"/>
    </source>
</evidence>
<dbReference type="PANTHER" id="PTHR43861">
    <property type="entry name" value="TRANS-ACONITATE 2-METHYLTRANSFERASE-RELATED"/>
    <property type="match status" value="1"/>
</dbReference>
<dbReference type="Pfam" id="PF08242">
    <property type="entry name" value="Methyltransf_12"/>
    <property type="match status" value="1"/>
</dbReference>
<sequence>MNTTWTEANSQDFIRYGDDFVPFRDEQQRIISELISPLPSAANLVDLGCGAGVLSRFLLEQHPQATMYAYDGSPAMLQQASRESSPYQDRFRTQRFDLAAPDWRTFSFPVHAIVSSLLIHHLDDAGKAQLYRDLYQALTPGGSLIIADIVRPTTAAGFSIAARQWDTFVQQRRHPEAYQRFTQDHWNYFAYPDEGPIDKPSTLPDQLNWLQQAGFHSVDVFWMYAGHAIFGGKRMQ</sequence>
<name>A0AA49JB69_9BACT</name>
<organism evidence="2">
    <name type="scientific">Roseihalotalea indica</name>
    <dbReference type="NCBI Taxonomy" id="2867963"/>
    <lineage>
        <taxon>Bacteria</taxon>
        <taxon>Pseudomonadati</taxon>
        <taxon>Bacteroidota</taxon>
        <taxon>Cytophagia</taxon>
        <taxon>Cytophagales</taxon>
        <taxon>Catalimonadaceae</taxon>
        <taxon>Roseihalotalea</taxon>
    </lineage>
</organism>
<dbReference type="GO" id="GO:0032259">
    <property type="term" value="P:methylation"/>
    <property type="evidence" value="ECO:0007669"/>
    <property type="project" value="UniProtKB-KW"/>
</dbReference>
<dbReference type="InterPro" id="IPR013217">
    <property type="entry name" value="Methyltransf_12"/>
</dbReference>
<dbReference type="CDD" id="cd02440">
    <property type="entry name" value="AdoMet_MTases"/>
    <property type="match status" value="1"/>
</dbReference>
<dbReference type="Gene3D" id="3.40.50.150">
    <property type="entry name" value="Vaccinia Virus protein VP39"/>
    <property type="match status" value="1"/>
</dbReference>
<evidence type="ECO:0000313" key="2">
    <source>
        <dbReference type="EMBL" id="WKN34298.1"/>
    </source>
</evidence>
<proteinExistence type="predicted"/>
<gene>
    <name evidence="2" type="ORF">K4G66_18125</name>
</gene>
<keyword evidence="2" id="KW-0808">Transferase</keyword>
<dbReference type="AlphaFoldDB" id="A0AA49JB69"/>
<keyword evidence="2" id="KW-0489">Methyltransferase</keyword>
<protein>
    <submittedName>
        <fullName evidence="2">Methyltransferase</fullName>
    </submittedName>
</protein>
<dbReference type="PANTHER" id="PTHR43861:SF1">
    <property type="entry name" value="TRANS-ACONITATE 2-METHYLTRANSFERASE"/>
    <property type="match status" value="1"/>
</dbReference>
<reference evidence="2" key="1">
    <citation type="journal article" date="2023" name="Comput. Struct. Biotechnol. J.">
        <title>Discovery of a novel marine Bacteroidetes with a rich repertoire of carbohydrate-active enzymes.</title>
        <authorList>
            <person name="Chen B."/>
            <person name="Liu G."/>
            <person name="Chen Q."/>
            <person name="Wang H."/>
            <person name="Liu L."/>
            <person name="Tang K."/>
        </authorList>
    </citation>
    <scope>NUCLEOTIDE SEQUENCE</scope>
    <source>
        <strain evidence="2">TK19036</strain>
    </source>
</reference>
<accession>A0AA49JB69</accession>
<feature type="domain" description="Methyltransferase type 12" evidence="1">
    <location>
        <begin position="45"/>
        <end position="144"/>
    </location>
</feature>
<reference evidence="2" key="2">
    <citation type="journal article" date="2024" name="Antonie Van Leeuwenhoek">
        <title>Roseihalotalea indica gen. nov., sp. nov., a halophilic Bacteroidetes from mesopelagic Southwest Indian Ocean with higher carbohydrate metabolic potential.</title>
        <authorList>
            <person name="Chen B."/>
            <person name="Zhang M."/>
            <person name="Lin D."/>
            <person name="Ye J."/>
            <person name="Tang K."/>
        </authorList>
    </citation>
    <scope>NUCLEOTIDE SEQUENCE</scope>
    <source>
        <strain evidence="2">TK19036</strain>
    </source>
</reference>
<dbReference type="SUPFAM" id="SSF53335">
    <property type="entry name" value="S-adenosyl-L-methionine-dependent methyltransferases"/>
    <property type="match status" value="1"/>
</dbReference>
<dbReference type="InterPro" id="IPR029063">
    <property type="entry name" value="SAM-dependent_MTases_sf"/>
</dbReference>